<evidence type="ECO:0000256" key="1">
    <source>
        <dbReference type="ARBA" id="ARBA00001947"/>
    </source>
</evidence>
<dbReference type="InterPro" id="IPR036866">
    <property type="entry name" value="RibonucZ/Hydroxyglut_hydro"/>
</dbReference>
<dbReference type="InterPro" id="IPR013471">
    <property type="entry name" value="RNase_Z/BN"/>
</dbReference>
<dbReference type="PANTHER" id="PTHR46018">
    <property type="entry name" value="ZINC PHOSPHODIESTERASE ELAC PROTEIN 1"/>
    <property type="match status" value="1"/>
</dbReference>
<dbReference type="SUPFAM" id="SSF56281">
    <property type="entry name" value="Metallo-hydrolase/oxidoreductase"/>
    <property type="match status" value="1"/>
</dbReference>
<organism evidence="9">
    <name type="scientific">Blastocystis hominis</name>
    <dbReference type="NCBI Taxonomy" id="12968"/>
    <lineage>
        <taxon>Eukaryota</taxon>
        <taxon>Sar</taxon>
        <taxon>Stramenopiles</taxon>
        <taxon>Bigyra</taxon>
        <taxon>Opalozoa</taxon>
        <taxon>Opalinata</taxon>
        <taxon>Blastocystidae</taxon>
        <taxon>Blastocystis</taxon>
    </lineage>
</organism>
<keyword evidence="3" id="KW-0819">tRNA processing</keyword>
<keyword evidence="4" id="KW-0540">Nuclease</keyword>
<dbReference type="AlphaFoldDB" id="D8M8Z7"/>
<evidence type="ECO:0000313" key="9">
    <source>
        <dbReference type="EMBL" id="CBK24536.2"/>
    </source>
</evidence>
<dbReference type="OMA" id="MHADHVM"/>
<dbReference type="Pfam" id="PF23023">
    <property type="entry name" value="Anti-Pycsar_Apyc1"/>
    <property type="match status" value="1"/>
</dbReference>
<dbReference type="PANTHER" id="PTHR46018:SF2">
    <property type="entry name" value="ZINC PHOSPHODIESTERASE ELAC PROTEIN 1"/>
    <property type="match status" value="1"/>
</dbReference>
<dbReference type="RefSeq" id="XP_012898584.1">
    <property type="nucleotide sequence ID" value="XM_013043130.1"/>
</dbReference>
<dbReference type="EMBL" id="FN668688">
    <property type="protein sequence ID" value="CBK24536.2"/>
    <property type="molecule type" value="Genomic_DNA"/>
</dbReference>
<evidence type="ECO:0000313" key="10">
    <source>
        <dbReference type="Proteomes" id="UP000008312"/>
    </source>
</evidence>
<proteinExistence type="inferred from homology"/>
<keyword evidence="10" id="KW-1185">Reference proteome</keyword>
<keyword evidence="7" id="KW-0378">Hydrolase</keyword>
<dbReference type="GO" id="GO:0042781">
    <property type="term" value="F:3'-tRNA processing endoribonuclease activity"/>
    <property type="evidence" value="ECO:0007669"/>
    <property type="project" value="TreeGrafter"/>
</dbReference>
<dbReference type="HAMAP" id="MF_01818">
    <property type="entry name" value="RNase_Z_BN"/>
    <property type="match status" value="1"/>
</dbReference>
<dbReference type="Gene3D" id="3.60.15.10">
    <property type="entry name" value="Ribonuclease Z/Hydroxyacylglutathione hydrolase-like"/>
    <property type="match status" value="1"/>
</dbReference>
<dbReference type="InParanoid" id="D8M8Z7"/>
<dbReference type="FunCoup" id="D8M8Z7">
    <property type="interactions" value="4"/>
</dbReference>
<dbReference type="Proteomes" id="UP000008312">
    <property type="component" value="Unassembled WGS sequence"/>
</dbReference>
<dbReference type="GO" id="GO:0046872">
    <property type="term" value="F:metal ion binding"/>
    <property type="evidence" value="ECO:0007669"/>
    <property type="project" value="UniProtKB-KW"/>
</dbReference>
<evidence type="ECO:0000256" key="2">
    <source>
        <dbReference type="ARBA" id="ARBA00011738"/>
    </source>
</evidence>
<reference evidence="9" key="1">
    <citation type="submission" date="2010-02" db="EMBL/GenBank/DDBJ databases">
        <title>Sequencing and annotation of the Blastocystis hominis genome.</title>
        <authorList>
            <person name="Wincker P."/>
        </authorList>
    </citation>
    <scope>NUCLEOTIDE SEQUENCE</scope>
    <source>
        <strain evidence="9">Singapore isolate B</strain>
    </source>
</reference>
<keyword evidence="8" id="KW-0862">Zinc</keyword>
<accession>D8M8Z7</accession>
<evidence type="ECO:0000256" key="7">
    <source>
        <dbReference type="ARBA" id="ARBA00022801"/>
    </source>
</evidence>
<sequence length="403" mass="45534">MALTLKLQFLGTGSQKSTIVRATQSIVVTIRNGLKAGEWLFDCGDITTHQMYRLQREMKSSLSGERIRNLIIRPSRISTIFITHMHGDHIYGLPAFLSDAGISRTQNNQTYAPVEIYGPYGLAKYLKTVFQLTDTKTNCPCIVHELFSDENDPRLDEYASNSTRLHYEDRRIQVAPLFPASDGFWDLCETTLGSVRAGKIKHTVDCFGFAYTSPPQFKKLDEAKIHELYQENASKLLTTCGVTEQDVIQRLQQGKKVVLGENCTIDPFDSTLFAEQKNTKRFAILGDTSDARSMLPLLKQTDLLVHESTVIPLQKELRTLQIAVFLFNKIGGRSMEDIEAIVRESGHSTARMAGAFAKECEAKRLVLTHISSRYPANSKRFDSPEMRELRELAVVRSMSWREA</sequence>
<protein>
    <submittedName>
        <fullName evidence="9">Uncharacterized protein</fullName>
    </submittedName>
</protein>
<keyword evidence="6" id="KW-0255">Endonuclease</keyword>
<dbReference type="GO" id="GO:0005634">
    <property type="term" value="C:nucleus"/>
    <property type="evidence" value="ECO:0007669"/>
    <property type="project" value="TreeGrafter"/>
</dbReference>
<gene>
    <name evidence="9" type="ORF">GSBLH_T00004259001</name>
</gene>
<evidence type="ECO:0000256" key="5">
    <source>
        <dbReference type="ARBA" id="ARBA00022723"/>
    </source>
</evidence>
<evidence type="ECO:0000256" key="6">
    <source>
        <dbReference type="ARBA" id="ARBA00022759"/>
    </source>
</evidence>
<dbReference type="OrthoDB" id="527344at2759"/>
<evidence type="ECO:0000256" key="8">
    <source>
        <dbReference type="ARBA" id="ARBA00022833"/>
    </source>
</evidence>
<evidence type="ECO:0000256" key="3">
    <source>
        <dbReference type="ARBA" id="ARBA00022694"/>
    </source>
</evidence>
<keyword evidence="5" id="KW-0479">Metal-binding</keyword>
<dbReference type="GeneID" id="24921295"/>
<comment type="cofactor">
    <cofactor evidence="1">
        <name>Zn(2+)</name>
        <dbReference type="ChEBI" id="CHEBI:29105"/>
    </cofactor>
</comment>
<name>D8M8Z7_BLAHO</name>
<comment type="subunit">
    <text evidence="2">Homodimer.</text>
</comment>
<evidence type="ECO:0000256" key="4">
    <source>
        <dbReference type="ARBA" id="ARBA00022722"/>
    </source>
</evidence>